<name>A0ABV9JMV5_9GAMM</name>
<sequence>MKHGKQQGVALVVVLLLLLAITVVATSSMQGGLIQEKITANLYDQLSTSQQVEAALLEAEQRLNVADPVALIDNAGIYDLALPGAVERWLDADSVWIAATPPAEGVGEQAQYLIEYLGDWPHPPDCANVASKDRISVGCLSPTFRITARSVSSPGRSAVTLQSLFRR</sequence>
<evidence type="ECO:0000313" key="3">
    <source>
        <dbReference type="EMBL" id="MFC4655549.1"/>
    </source>
</evidence>
<accession>A0ABV9JMV5</accession>
<dbReference type="InterPro" id="IPR025205">
    <property type="entry name" value="PilX/PilW_C"/>
</dbReference>
<organism evidence="3 4">
    <name type="scientific">Rheinheimera marina</name>
    <dbReference type="NCBI Taxonomy" id="1774958"/>
    <lineage>
        <taxon>Bacteria</taxon>
        <taxon>Pseudomonadati</taxon>
        <taxon>Pseudomonadota</taxon>
        <taxon>Gammaproteobacteria</taxon>
        <taxon>Chromatiales</taxon>
        <taxon>Chromatiaceae</taxon>
        <taxon>Rheinheimera</taxon>
    </lineage>
</organism>
<protein>
    <submittedName>
        <fullName evidence="3">PilX N-terminal domain-containing pilus assembly protein</fullName>
    </submittedName>
</protein>
<evidence type="ECO:0000259" key="2">
    <source>
        <dbReference type="Pfam" id="PF14341"/>
    </source>
</evidence>
<feature type="domain" description="PilX/PilW C-terminal" evidence="1">
    <location>
        <begin position="89"/>
        <end position="167"/>
    </location>
</feature>
<feature type="domain" description="Type 4 fimbrial biogenesis protein PilX N-terminal" evidence="2">
    <location>
        <begin position="7"/>
        <end position="56"/>
    </location>
</feature>
<gene>
    <name evidence="3" type="ORF">ACFO3I_11045</name>
</gene>
<dbReference type="RefSeq" id="WP_377334043.1">
    <property type="nucleotide sequence ID" value="NZ_JBHSGB010000010.1"/>
</dbReference>
<dbReference type="Proteomes" id="UP001595962">
    <property type="component" value="Unassembled WGS sequence"/>
</dbReference>
<dbReference type="InterPro" id="IPR025746">
    <property type="entry name" value="PilX_N_dom"/>
</dbReference>
<keyword evidence="4" id="KW-1185">Reference proteome</keyword>
<proteinExistence type="predicted"/>
<evidence type="ECO:0000313" key="4">
    <source>
        <dbReference type="Proteomes" id="UP001595962"/>
    </source>
</evidence>
<evidence type="ECO:0000259" key="1">
    <source>
        <dbReference type="Pfam" id="PF13681"/>
    </source>
</evidence>
<dbReference type="EMBL" id="JBHSGB010000010">
    <property type="protein sequence ID" value="MFC4655549.1"/>
    <property type="molecule type" value="Genomic_DNA"/>
</dbReference>
<dbReference type="Pfam" id="PF14341">
    <property type="entry name" value="PilX_N"/>
    <property type="match status" value="1"/>
</dbReference>
<reference evidence="4" key="1">
    <citation type="journal article" date="2019" name="Int. J. Syst. Evol. Microbiol.">
        <title>The Global Catalogue of Microorganisms (GCM) 10K type strain sequencing project: providing services to taxonomists for standard genome sequencing and annotation.</title>
        <authorList>
            <consortium name="The Broad Institute Genomics Platform"/>
            <consortium name="The Broad Institute Genome Sequencing Center for Infectious Disease"/>
            <person name="Wu L."/>
            <person name="Ma J."/>
        </authorList>
    </citation>
    <scope>NUCLEOTIDE SEQUENCE [LARGE SCALE GENOMIC DNA]</scope>
    <source>
        <strain evidence="4">DT28</strain>
    </source>
</reference>
<dbReference type="Pfam" id="PF13681">
    <property type="entry name" value="PilX"/>
    <property type="match status" value="1"/>
</dbReference>
<comment type="caution">
    <text evidence="3">The sequence shown here is derived from an EMBL/GenBank/DDBJ whole genome shotgun (WGS) entry which is preliminary data.</text>
</comment>